<comment type="function">
    <text evidence="11">Involved in the type II fatty acid elongation cycle. Catalyzes the elongation of a wide range of acyl-ACP by the addition of two carbons from malonyl-ACP to an acyl acceptor. Can efficiently catalyze the conversion of palmitoleoyl-ACP (cis-hexadec-9-enoyl-ACP) to cis-vaccenoyl-ACP (cis-octadec-11-enoyl-ACP), an essential step in the thermal regulation of fatty acid composition.</text>
</comment>
<dbReference type="InterPro" id="IPR014031">
    <property type="entry name" value="Ketoacyl_synth_C"/>
</dbReference>
<dbReference type="GO" id="GO:0006633">
    <property type="term" value="P:fatty acid biosynthetic process"/>
    <property type="evidence" value="ECO:0007669"/>
    <property type="project" value="UniProtKB-UniRule"/>
</dbReference>
<feature type="domain" description="Ketosynthase family 3 (KS3)" evidence="14">
    <location>
        <begin position="1"/>
        <end position="413"/>
    </location>
</feature>
<comment type="similarity">
    <text evidence="2 11 13">Belongs to the thiolase-like superfamily. Beta-ketoacyl-ACP synthases family.</text>
</comment>
<name>A0A380RWD7_FIBSU</name>
<evidence type="ECO:0000256" key="6">
    <source>
        <dbReference type="ARBA" id="ARBA00022679"/>
    </source>
</evidence>
<dbReference type="Proteomes" id="UP000255423">
    <property type="component" value="Unassembled WGS sequence"/>
</dbReference>
<dbReference type="PROSITE" id="PS52004">
    <property type="entry name" value="KS3_2"/>
    <property type="match status" value="1"/>
</dbReference>
<evidence type="ECO:0000256" key="12">
    <source>
        <dbReference type="PIRSR" id="PIRSR000447-1"/>
    </source>
</evidence>
<evidence type="ECO:0000313" key="16">
    <source>
        <dbReference type="Proteomes" id="UP000255423"/>
    </source>
</evidence>
<dbReference type="InterPro" id="IPR020841">
    <property type="entry name" value="PKS_Beta-ketoAc_synthase_dom"/>
</dbReference>
<evidence type="ECO:0000256" key="2">
    <source>
        <dbReference type="ARBA" id="ARBA00008467"/>
    </source>
</evidence>
<dbReference type="NCBIfam" id="TIGR03150">
    <property type="entry name" value="fabF"/>
    <property type="match status" value="1"/>
</dbReference>
<evidence type="ECO:0000256" key="5">
    <source>
        <dbReference type="ARBA" id="ARBA00022516"/>
    </source>
</evidence>
<dbReference type="SUPFAM" id="SSF53901">
    <property type="entry name" value="Thiolase-like"/>
    <property type="match status" value="2"/>
</dbReference>
<evidence type="ECO:0000256" key="4">
    <source>
        <dbReference type="ARBA" id="ARBA00014657"/>
    </source>
</evidence>
<dbReference type="InterPro" id="IPR018201">
    <property type="entry name" value="Ketoacyl_synth_AS"/>
</dbReference>
<dbReference type="FunFam" id="3.40.47.10:FF:000018">
    <property type="entry name" value="3-oxoacyl-[acyl-carrier-protein] synthase 2"/>
    <property type="match status" value="1"/>
</dbReference>
<evidence type="ECO:0000256" key="9">
    <source>
        <dbReference type="ARBA" id="ARBA00023160"/>
    </source>
</evidence>
<dbReference type="NCBIfam" id="NF005589">
    <property type="entry name" value="PRK07314.1"/>
    <property type="match status" value="1"/>
</dbReference>
<proteinExistence type="inferred from homology"/>
<reference evidence="15 16" key="1">
    <citation type="submission" date="2017-08" db="EMBL/GenBank/DDBJ databases">
        <authorList>
            <person name="de Groot N.N."/>
        </authorList>
    </citation>
    <scope>NUCLEOTIDE SEQUENCE [LARGE SCALE GENOMIC DNA]</scope>
    <source>
        <strain evidence="15 16">HM2</strain>
    </source>
</reference>
<keyword evidence="5 11" id="KW-0444">Lipid biosynthesis</keyword>
<dbReference type="UniPathway" id="UPA00094"/>
<dbReference type="CDD" id="cd00834">
    <property type="entry name" value="KAS_I_II"/>
    <property type="match status" value="1"/>
</dbReference>
<dbReference type="InterPro" id="IPR020615">
    <property type="entry name" value="Thiolase_acyl_enz_int_AS"/>
</dbReference>
<dbReference type="EC" id="2.3.1.179" evidence="3 11"/>
<dbReference type="PIRSF" id="PIRSF000447">
    <property type="entry name" value="KAS_II"/>
    <property type="match status" value="1"/>
</dbReference>
<evidence type="ECO:0000256" key="1">
    <source>
        <dbReference type="ARBA" id="ARBA00005194"/>
    </source>
</evidence>
<protein>
    <recommendedName>
        <fullName evidence="4 11">3-oxoacyl-[acyl-carrier-protein] synthase 2</fullName>
        <ecNumber evidence="3 11">2.3.1.179</ecNumber>
    </recommendedName>
</protein>
<dbReference type="InterPro" id="IPR016039">
    <property type="entry name" value="Thiolase-like"/>
</dbReference>
<gene>
    <name evidence="15" type="ORF">SAMN05661053_0420</name>
</gene>
<comment type="catalytic activity">
    <reaction evidence="11">
        <text>a fatty acyl-[ACP] + malonyl-[ACP] + H(+) = a 3-oxoacyl-[ACP] + holo-[ACP] + CO2</text>
        <dbReference type="Rhea" id="RHEA:22836"/>
        <dbReference type="Rhea" id="RHEA-COMP:9623"/>
        <dbReference type="Rhea" id="RHEA-COMP:9685"/>
        <dbReference type="Rhea" id="RHEA-COMP:9916"/>
        <dbReference type="Rhea" id="RHEA-COMP:14125"/>
        <dbReference type="ChEBI" id="CHEBI:15378"/>
        <dbReference type="ChEBI" id="CHEBI:16526"/>
        <dbReference type="ChEBI" id="CHEBI:64479"/>
        <dbReference type="ChEBI" id="CHEBI:78449"/>
        <dbReference type="ChEBI" id="CHEBI:78776"/>
        <dbReference type="ChEBI" id="CHEBI:138651"/>
    </reaction>
</comment>
<evidence type="ECO:0000256" key="13">
    <source>
        <dbReference type="RuleBase" id="RU003694"/>
    </source>
</evidence>
<dbReference type="AlphaFoldDB" id="A0A380RWD7"/>
<dbReference type="EMBL" id="UHJL01000001">
    <property type="protein sequence ID" value="SUQ19192.1"/>
    <property type="molecule type" value="Genomic_DNA"/>
</dbReference>
<dbReference type="InterPro" id="IPR017568">
    <property type="entry name" value="3-oxoacyl-ACP_synth-2"/>
</dbReference>
<evidence type="ECO:0000256" key="7">
    <source>
        <dbReference type="ARBA" id="ARBA00022832"/>
    </source>
</evidence>
<sequence length="414" mass="43762">MENVVITGMGCVSSLGNSPELLWQNLLQGKSGIAPIQRFDASAYTSRMASEIREFDASEIYSTRDQSRFSRCIQYAVYSAFQALKMAGISPENENPERCGAIIGSSIGGLQYCYDAAVALSNRGPSRVSPFYIPMAIVNMPAGEVCNKTGWMGPSYTVTSACATSNHSIANAYDMIRLGRCDVMLAGGADETVNPLSLAGFTSMKAVSKRNDAPEQASRPFDKDRDGFVIGEGAAVLVLESESHAKARGANILARIAGVGASSDAHHISAPRPDGKGVMLAMANAMKEAGIEAKDISYINTHGTSTPLGDIAECSAIETLFKQSSASALENLKVNSSKSMIGHCLGAAGALESVVTIMSVMNQKIHGTLNVFEQDPEIHLDVCANGAVNQKIDYAMSNGFGFGGQNGVIIFARN</sequence>
<dbReference type="RefSeq" id="WP_014545168.1">
    <property type="nucleotide sequence ID" value="NZ_UHJL01000001.1"/>
</dbReference>
<dbReference type="InterPro" id="IPR014030">
    <property type="entry name" value="Ketoacyl_synth_N"/>
</dbReference>
<dbReference type="GO" id="GO:0005829">
    <property type="term" value="C:cytosol"/>
    <property type="evidence" value="ECO:0007669"/>
    <property type="project" value="TreeGrafter"/>
</dbReference>
<keyword evidence="8" id="KW-0443">Lipid metabolism</keyword>
<dbReference type="Gene3D" id="3.40.47.10">
    <property type="match status" value="2"/>
</dbReference>
<accession>A0A380RWD7</accession>
<dbReference type="InterPro" id="IPR000794">
    <property type="entry name" value="Beta-ketoacyl_synthase"/>
</dbReference>
<dbReference type="GO" id="GO:0004315">
    <property type="term" value="F:3-oxoacyl-[acyl-carrier-protein] synthase activity"/>
    <property type="evidence" value="ECO:0007669"/>
    <property type="project" value="UniProtKB-UniRule"/>
</dbReference>
<keyword evidence="6 11" id="KW-0808">Transferase</keyword>
<comment type="pathway">
    <text evidence="1 11">Lipid metabolism; fatty acid biosynthesis.</text>
</comment>
<organism evidence="15 16">
    <name type="scientific">Fibrobacter succinogenes</name>
    <name type="common">Bacteroides succinogenes</name>
    <dbReference type="NCBI Taxonomy" id="833"/>
    <lineage>
        <taxon>Bacteria</taxon>
        <taxon>Pseudomonadati</taxon>
        <taxon>Fibrobacterota</taxon>
        <taxon>Fibrobacteria</taxon>
        <taxon>Fibrobacterales</taxon>
        <taxon>Fibrobacteraceae</taxon>
        <taxon>Fibrobacter</taxon>
    </lineage>
</organism>
<dbReference type="PROSITE" id="PS00098">
    <property type="entry name" value="THIOLASE_1"/>
    <property type="match status" value="1"/>
</dbReference>
<evidence type="ECO:0000259" key="14">
    <source>
        <dbReference type="PROSITE" id="PS52004"/>
    </source>
</evidence>
<evidence type="ECO:0000256" key="3">
    <source>
        <dbReference type="ARBA" id="ARBA00012356"/>
    </source>
</evidence>
<dbReference type="PANTHER" id="PTHR11712:SF336">
    <property type="entry name" value="3-OXOACYL-[ACYL-CARRIER-PROTEIN] SYNTHASE, MITOCHONDRIAL"/>
    <property type="match status" value="1"/>
</dbReference>
<keyword evidence="9 11" id="KW-0275">Fatty acid biosynthesis</keyword>
<evidence type="ECO:0000256" key="11">
    <source>
        <dbReference type="PIRNR" id="PIRNR000447"/>
    </source>
</evidence>
<evidence type="ECO:0000256" key="10">
    <source>
        <dbReference type="ARBA" id="ARBA00023315"/>
    </source>
</evidence>
<dbReference type="Pfam" id="PF00109">
    <property type="entry name" value="ketoacyl-synt"/>
    <property type="match status" value="1"/>
</dbReference>
<dbReference type="SMART" id="SM00825">
    <property type="entry name" value="PKS_KS"/>
    <property type="match status" value="1"/>
</dbReference>
<dbReference type="PROSITE" id="PS00606">
    <property type="entry name" value="KS3_1"/>
    <property type="match status" value="1"/>
</dbReference>
<keyword evidence="10 11" id="KW-0012">Acyltransferase</keyword>
<comment type="catalytic activity">
    <reaction evidence="11">
        <text>(9Z)-hexadecenoyl-[ACP] + malonyl-[ACP] + H(+) = 3-oxo-(11Z)-octadecenoyl-[ACP] + holo-[ACP] + CO2</text>
        <dbReference type="Rhea" id="RHEA:55040"/>
        <dbReference type="Rhea" id="RHEA-COMP:9623"/>
        <dbReference type="Rhea" id="RHEA-COMP:9685"/>
        <dbReference type="Rhea" id="RHEA-COMP:10800"/>
        <dbReference type="Rhea" id="RHEA-COMP:14074"/>
        <dbReference type="ChEBI" id="CHEBI:15378"/>
        <dbReference type="ChEBI" id="CHEBI:16526"/>
        <dbReference type="ChEBI" id="CHEBI:64479"/>
        <dbReference type="ChEBI" id="CHEBI:78449"/>
        <dbReference type="ChEBI" id="CHEBI:83989"/>
        <dbReference type="ChEBI" id="CHEBI:138538"/>
        <dbReference type="EC" id="2.3.1.179"/>
    </reaction>
</comment>
<dbReference type="OMA" id="TACSIGN"/>
<dbReference type="Pfam" id="PF02801">
    <property type="entry name" value="Ketoacyl-synt_C"/>
    <property type="match status" value="1"/>
</dbReference>
<keyword evidence="7" id="KW-0276">Fatty acid metabolism</keyword>
<evidence type="ECO:0000256" key="8">
    <source>
        <dbReference type="ARBA" id="ARBA00023098"/>
    </source>
</evidence>
<feature type="active site" description="For beta-ketoacyl synthase activity" evidence="12">
    <location>
        <position position="162"/>
    </location>
</feature>
<dbReference type="PANTHER" id="PTHR11712">
    <property type="entry name" value="POLYKETIDE SYNTHASE-RELATED"/>
    <property type="match status" value="1"/>
</dbReference>
<evidence type="ECO:0000313" key="15">
    <source>
        <dbReference type="EMBL" id="SUQ19192.1"/>
    </source>
</evidence>